<organism evidence="3 4">
    <name type="scientific">Coemansia erecta</name>
    <dbReference type="NCBI Taxonomy" id="147472"/>
    <lineage>
        <taxon>Eukaryota</taxon>
        <taxon>Fungi</taxon>
        <taxon>Fungi incertae sedis</taxon>
        <taxon>Zoopagomycota</taxon>
        <taxon>Kickxellomycotina</taxon>
        <taxon>Kickxellomycetes</taxon>
        <taxon>Kickxellales</taxon>
        <taxon>Kickxellaceae</taxon>
        <taxon>Coemansia</taxon>
    </lineage>
</organism>
<feature type="compositionally biased region" description="Basic and acidic residues" evidence="1">
    <location>
        <begin position="824"/>
        <end position="835"/>
    </location>
</feature>
<sequence length="870" mass="93790">MFKAKLPNINFSFDSVSTKAKEIWYTPKARSQAIACSVLILLSLLPIILSAIVFAVSKPTAAARTAIYLVTFAFALVASGYAIYVFRKRIIAILAKESTGNYVMKERQKHKQKQQQNLPTHYVSNAVDAFSSEQREYNRRHGDQAFISPTLASSSTGHYLMPNHQAPEYLPYEPLQMPDPEAHTNAPNGNTTAANDLYLVPMPQPRTLPLQVRNLIESDDSIGKKATPPEMNMPTPPPPSYSGVAPKMPLPPVASNKGLDGSPDMPPLPRLHVLTPQAPTRPKSTLNLPPLPAGSAPAATASDDSKKAAAQHQDEIMFDSEDDSEDDDDGVKLFSFDKVKVRTDGPMDQQLYGSHSRMTIMSSVESVAAFASQQSLNIKAQAANNDTSTSASTSNINLSQIKQASDAATRAADGNNQQESQQSSFSDLPSQPETMSSGTKSVLEKFPEPPKSKLRLSIFPENSSEADLVEKWLQTSSQPAPPNPATRQLKKTSVPAVPSPLSSSIADLVIPDKFVSAEGSKIVKSPTKPSSQEQVMSIYGERDALANIRDSEVSQYDLPGQISYVNSVVDIGPVPAIPKRPDLNVSRADPDDLEKIDEPLLESSDLSLRRPTLVDFQKKADAKRKLMGGLNQDQSQDSERSIGGNLNDDSRYFSAVSLPQTQNQTGAPTGNFMDIAEDDEDSDDEHEEEAFLDSDSDDEAIGSLPQSAADATALHFTGNNNTTTPAGSTAVAAISATAAATAFAQATNESTEWRPASVSMDSLAAQLAKAITHSDKPHDSLVSTHEAGLRDSLLIKSRTPAASPHIGLQPPSPSRLPANILSRGLRDSQFDEPRAPPRPSDSSIFLDGEDYGADLVMTSIARNTEPETQK</sequence>
<dbReference type="EMBL" id="JANBOJ010000112">
    <property type="protein sequence ID" value="KAJ1722424.1"/>
    <property type="molecule type" value="Genomic_DNA"/>
</dbReference>
<keyword evidence="4" id="KW-1185">Reference proteome</keyword>
<evidence type="ECO:0000256" key="2">
    <source>
        <dbReference type="SAM" id="Phobius"/>
    </source>
</evidence>
<feature type="compositionally biased region" description="Basic and acidic residues" evidence="1">
    <location>
        <begin position="303"/>
        <end position="315"/>
    </location>
</feature>
<keyword evidence="2" id="KW-0472">Membrane</keyword>
<feature type="compositionally biased region" description="Acidic residues" evidence="1">
    <location>
        <begin position="675"/>
        <end position="700"/>
    </location>
</feature>
<feature type="compositionally biased region" description="Low complexity" evidence="1">
    <location>
        <begin position="417"/>
        <end position="426"/>
    </location>
</feature>
<feature type="region of interest" description="Disordered" evidence="1">
    <location>
        <begin position="575"/>
        <end position="598"/>
    </location>
</feature>
<feature type="region of interest" description="Disordered" evidence="1">
    <location>
        <begin position="801"/>
        <end position="848"/>
    </location>
</feature>
<reference evidence="3" key="1">
    <citation type="submission" date="2022-07" db="EMBL/GenBank/DDBJ databases">
        <title>Phylogenomic reconstructions and comparative analyses of Kickxellomycotina fungi.</title>
        <authorList>
            <person name="Reynolds N.K."/>
            <person name="Stajich J.E."/>
            <person name="Barry K."/>
            <person name="Grigoriev I.V."/>
            <person name="Crous P."/>
            <person name="Smith M.E."/>
        </authorList>
    </citation>
    <scope>NUCLEOTIDE SEQUENCE</scope>
    <source>
        <strain evidence="3">NBRC 32514</strain>
    </source>
</reference>
<dbReference type="AlphaFoldDB" id="A0A9W8CR46"/>
<evidence type="ECO:0000256" key="1">
    <source>
        <dbReference type="SAM" id="MobiDB-lite"/>
    </source>
</evidence>
<keyword evidence="2" id="KW-1133">Transmembrane helix</keyword>
<feature type="region of interest" description="Disordered" evidence="1">
    <location>
        <begin position="625"/>
        <end position="702"/>
    </location>
</feature>
<feature type="compositionally biased region" description="Acidic residues" evidence="1">
    <location>
        <begin position="316"/>
        <end position="329"/>
    </location>
</feature>
<evidence type="ECO:0000313" key="3">
    <source>
        <dbReference type="EMBL" id="KAJ1722424.1"/>
    </source>
</evidence>
<accession>A0A9W8CR46</accession>
<feature type="compositionally biased region" description="Polar residues" evidence="1">
    <location>
        <begin position="657"/>
        <end position="668"/>
    </location>
</feature>
<feature type="region of interest" description="Disordered" evidence="1">
    <location>
        <begin position="474"/>
        <end position="502"/>
    </location>
</feature>
<feature type="compositionally biased region" description="Polar residues" evidence="1">
    <location>
        <begin position="427"/>
        <end position="440"/>
    </location>
</feature>
<keyword evidence="2" id="KW-0812">Transmembrane</keyword>
<dbReference type="OrthoDB" id="5554109at2759"/>
<feature type="transmembrane region" description="Helical" evidence="2">
    <location>
        <begin position="66"/>
        <end position="86"/>
    </location>
</feature>
<feature type="compositionally biased region" description="Low complexity" evidence="1">
    <location>
        <begin position="293"/>
        <end position="302"/>
    </location>
</feature>
<feature type="compositionally biased region" description="Basic and acidic residues" evidence="1">
    <location>
        <begin position="442"/>
        <end position="451"/>
    </location>
</feature>
<feature type="compositionally biased region" description="Low complexity" evidence="1">
    <location>
        <begin position="493"/>
        <end position="502"/>
    </location>
</feature>
<evidence type="ECO:0000313" key="4">
    <source>
        <dbReference type="Proteomes" id="UP001149813"/>
    </source>
</evidence>
<proteinExistence type="predicted"/>
<feature type="transmembrane region" description="Helical" evidence="2">
    <location>
        <begin position="33"/>
        <end position="54"/>
    </location>
</feature>
<feature type="region of interest" description="Disordered" evidence="1">
    <location>
        <begin position="221"/>
        <end position="330"/>
    </location>
</feature>
<feature type="compositionally biased region" description="Low complexity" evidence="1">
    <location>
        <begin position="382"/>
        <end position="395"/>
    </location>
</feature>
<feature type="region of interest" description="Disordered" evidence="1">
    <location>
        <begin position="382"/>
        <end position="457"/>
    </location>
</feature>
<comment type="caution">
    <text evidence="3">The sequence shown here is derived from an EMBL/GenBank/DDBJ whole genome shotgun (WGS) entry which is preliminary data.</text>
</comment>
<protein>
    <submittedName>
        <fullName evidence="3">Uncharacterized protein</fullName>
    </submittedName>
</protein>
<gene>
    <name evidence="3" type="ORF">LPJ53_003150</name>
</gene>
<name>A0A9W8CR46_9FUNG</name>
<dbReference type="Proteomes" id="UP001149813">
    <property type="component" value="Unassembled WGS sequence"/>
</dbReference>